<dbReference type="PROSITE" id="PS50405">
    <property type="entry name" value="GST_CTER"/>
    <property type="match status" value="1"/>
</dbReference>
<accession>A0A858RBB8</accession>
<dbReference type="EC" id="5.2.1.2" evidence="4"/>
<dbReference type="FunFam" id="1.20.1050.10:FF:000010">
    <property type="entry name" value="Maleylacetoacetate isomerase isoform 1"/>
    <property type="match status" value="1"/>
</dbReference>
<evidence type="ECO:0000259" key="3">
    <source>
        <dbReference type="PROSITE" id="PS50405"/>
    </source>
</evidence>
<dbReference type="AlphaFoldDB" id="A0A858RBB8"/>
<dbReference type="InterPro" id="IPR034330">
    <property type="entry name" value="GST_Zeta_C"/>
</dbReference>
<dbReference type="GO" id="GO:0006749">
    <property type="term" value="P:glutathione metabolic process"/>
    <property type="evidence" value="ECO:0007669"/>
    <property type="project" value="TreeGrafter"/>
</dbReference>
<dbReference type="GO" id="GO:0005737">
    <property type="term" value="C:cytoplasm"/>
    <property type="evidence" value="ECO:0007669"/>
    <property type="project" value="InterPro"/>
</dbReference>
<dbReference type="GO" id="GO:0006559">
    <property type="term" value="P:L-phenylalanine catabolic process"/>
    <property type="evidence" value="ECO:0007669"/>
    <property type="project" value="TreeGrafter"/>
</dbReference>
<dbReference type="Gene3D" id="3.40.30.10">
    <property type="entry name" value="Glutaredoxin"/>
    <property type="match status" value="1"/>
</dbReference>
<dbReference type="InterPro" id="IPR034333">
    <property type="entry name" value="GST_Zeta_N"/>
</dbReference>
<proteinExistence type="inferred from homology"/>
<name>A0A858RBB8_9PROT</name>
<dbReference type="GO" id="GO:0004364">
    <property type="term" value="F:glutathione transferase activity"/>
    <property type="evidence" value="ECO:0007669"/>
    <property type="project" value="TreeGrafter"/>
</dbReference>
<dbReference type="Pfam" id="PF02798">
    <property type="entry name" value="GST_N"/>
    <property type="match status" value="1"/>
</dbReference>
<dbReference type="Gene3D" id="1.20.1050.10">
    <property type="match status" value="1"/>
</dbReference>
<dbReference type="PANTHER" id="PTHR42673:SF4">
    <property type="entry name" value="MALEYLACETOACETATE ISOMERASE"/>
    <property type="match status" value="1"/>
</dbReference>
<keyword evidence="5" id="KW-1185">Reference proteome</keyword>
<sequence length="211" mass="23395">MRLYTYFRSSAAYRVRIGLALKGLDAEAVPVHLVRDGGQHKKPDYLGRNPQGFVPALEVGGQVITQSLAILEYLEEAHPQPPLLPKDPLARARVRSFALAIACDIHPLNNLRVLKHLRGGLGQDEDGVNRWVRRWIEEGFTALERMVEPGAPFCFGDAPGLAEACLVPQMYNARRFGADLTDFPTLVAIDERCRALPTFQSAAPDRQPDAE</sequence>
<feature type="domain" description="GST C-terminal" evidence="3">
    <location>
        <begin position="87"/>
        <end position="211"/>
    </location>
</feature>
<keyword evidence="4" id="KW-0413">Isomerase</keyword>
<dbReference type="KEGG" id="acru:HHL28_17995"/>
<dbReference type="PANTHER" id="PTHR42673">
    <property type="entry name" value="MALEYLACETOACETATE ISOMERASE"/>
    <property type="match status" value="1"/>
</dbReference>
<dbReference type="EMBL" id="CP051775">
    <property type="protein sequence ID" value="QJE74698.1"/>
    <property type="molecule type" value="Genomic_DNA"/>
</dbReference>
<comment type="similarity">
    <text evidence="1">Belongs to the GST superfamily. Zeta family.</text>
</comment>
<evidence type="ECO:0000313" key="4">
    <source>
        <dbReference type="EMBL" id="QJE74698.1"/>
    </source>
</evidence>
<evidence type="ECO:0000256" key="1">
    <source>
        <dbReference type="ARBA" id="ARBA00010007"/>
    </source>
</evidence>
<dbReference type="SUPFAM" id="SSF47616">
    <property type="entry name" value="GST C-terminal domain-like"/>
    <property type="match status" value="1"/>
</dbReference>
<dbReference type="CDD" id="cd03191">
    <property type="entry name" value="GST_C_Zeta"/>
    <property type="match status" value="1"/>
</dbReference>
<dbReference type="GO" id="GO:0016034">
    <property type="term" value="F:maleylacetoacetate isomerase activity"/>
    <property type="evidence" value="ECO:0007669"/>
    <property type="project" value="UniProtKB-EC"/>
</dbReference>
<dbReference type="Proteomes" id="UP000501891">
    <property type="component" value="Chromosome"/>
</dbReference>
<dbReference type="SUPFAM" id="SSF52833">
    <property type="entry name" value="Thioredoxin-like"/>
    <property type="match status" value="1"/>
</dbReference>
<evidence type="ECO:0000313" key="5">
    <source>
        <dbReference type="Proteomes" id="UP000501891"/>
    </source>
</evidence>
<dbReference type="InterPro" id="IPR005955">
    <property type="entry name" value="GST_Zeta"/>
</dbReference>
<evidence type="ECO:0000259" key="2">
    <source>
        <dbReference type="PROSITE" id="PS50404"/>
    </source>
</evidence>
<dbReference type="NCBIfam" id="TIGR01262">
    <property type="entry name" value="maiA"/>
    <property type="match status" value="1"/>
</dbReference>
<gene>
    <name evidence="4" type="primary">maiA</name>
    <name evidence="4" type="ORF">HHL28_17995</name>
</gene>
<dbReference type="InterPro" id="IPR040079">
    <property type="entry name" value="Glutathione_S-Trfase"/>
</dbReference>
<dbReference type="InterPro" id="IPR004045">
    <property type="entry name" value="Glutathione_S-Trfase_N"/>
</dbReference>
<protein>
    <submittedName>
        <fullName evidence="4">Maleylacetoacetate isomerase</fullName>
        <ecNumber evidence="4">5.2.1.2</ecNumber>
    </submittedName>
</protein>
<dbReference type="SFLD" id="SFLDS00019">
    <property type="entry name" value="Glutathione_Transferase_(cytos"/>
    <property type="match status" value="1"/>
</dbReference>
<organism evidence="4 5">
    <name type="scientific">Aerophototrophica crusticola</name>
    <dbReference type="NCBI Taxonomy" id="1709002"/>
    <lineage>
        <taxon>Bacteria</taxon>
        <taxon>Pseudomonadati</taxon>
        <taxon>Pseudomonadota</taxon>
        <taxon>Alphaproteobacteria</taxon>
        <taxon>Rhodospirillales</taxon>
        <taxon>Rhodospirillaceae</taxon>
        <taxon>Aerophototrophica</taxon>
    </lineage>
</organism>
<dbReference type="SFLD" id="SFLDG00358">
    <property type="entry name" value="Main_(cytGST)"/>
    <property type="match status" value="1"/>
</dbReference>
<reference evidence="4" key="1">
    <citation type="submission" date="2020-04" db="EMBL/GenBank/DDBJ databases">
        <title>A desert anoxygenic phototrophic bacterium fixes CO2 using RubisCO under aerobic conditions.</title>
        <authorList>
            <person name="Tang K."/>
        </authorList>
    </citation>
    <scope>NUCLEOTIDE SEQUENCE [LARGE SCALE GENOMIC DNA]</scope>
    <source>
        <strain evidence="4">MIMtkB3</strain>
    </source>
</reference>
<dbReference type="InterPro" id="IPR010987">
    <property type="entry name" value="Glutathione-S-Trfase_C-like"/>
</dbReference>
<dbReference type="InterPro" id="IPR036249">
    <property type="entry name" value="Thioredoxin-like_sf"/>
</dbReference>
<dbReference type="PROSITE" id="PS50404">
    <property type="entry name" value="GST_NTER"/>
    <property type="match status" value="1"/>
</dbReference>
<dbReference type="CDD" id="cd03042">
    <property type="entry name" value="GST_N_Zeta"/>
    <property type="match status" value="1"/>
</dbReference>
<feature type="domain" description="GST N-terminal" evidence="2">
    <location>
        <begin position="1"/>
        <end position="82"/>
    </location>
</feature>
<dbReference type="InterPro" id="IPR036282">
    <property type="entry name" value="Glutathione-S-Trfase_C_sf"/>
</dbReference>